<comment type="caution">
    <text evidence="2">The sequence shown here is derived from an EMBL/GenBank/DDBJ whole genome shotgun (WGS) entry which is preliminary data.</text>
</comment>
<dbReference type="InterPro" id="IPR050767">
    <property type="entry name" value="Sel1_AlgK"/>
</dbReference>
<dbReference type="Proteomes" id="UP001470230">
    <property type="component" value="Unassembled WGS sequence"/>
</dbReference>
<accession>A0ABR2JZT2</accession>
<protein>
    <recommendedName>
        <fullName evidence="4">Serine-threonine/tyrosine-protein kinase catalytic domain-containing protein</fullName>
    </recommendedName>
</protein>
<dbReference type="SUPFAM" id="SSF56112">
    <property type="entry name" value="Protein kinase-like (PK-like)"/>
    <property type="match status" value="1"/>
</dbReference>
<evidence type="ECO:0000313" key="2">
    <source>
        <dbReference type="EMBL" id="KAK8884217.1"/>
    </source>
</evidence>
<dbReference type="Gene3D" id="1.25.40.10">
    <property type="entry name" value="Tetratricopeptide repeat domain"/>
    <property type="match status" value="1"/>
</dbReference>
<evidence type="ECO:0008006" key="4">
    <source>
        <dbReference type="Google" id="ProtNLM"/>
    </source>
</evidence>
<dbReference type="InterPro" id="IPR006597">
    <property type="entry name" value="Sel1-like"/>
</dbReference>
<name>A0ABR2JZT2_9EUKA</name>
<evidence type="ECO:0000313" key="3">
    <source>
        <dbReference type="Proteomes" id="UP001470230"/>
    </source>
</evidence>
<keyword evidence="3" id="KW-1185">Reference proteome</keyword>
<dbReference type="SUPFAM" id="SSF81901">
    <property type="entry name" value="HCP-like"/>
    <property type="match status" value="1"/>
</dbReference>
<proteinExistence type="inferred from homology"/>
<organism evidence="2 3">
    <name type="scientific">Tritrichomonas musculus</name>
    <dbReference type="NCBI Taxonomy" id="1915356"/>
    <lineage>
        <taxon>Eukaryota</taxon>
        <taxon>Metamonada</taxon>
        <taxon>Parabasalia</taxon>
        <taxon>Tritrichomonadida</taxon>
        <taxon>Tritrichomonadidae</taxon>
        <taxon>Tritrichomonas</taxon>
    </lineage>
</organism>
<gene>
    <name evidence="2" type="ORF">M9Y10_043323</name>
</gene>
<reference evidence="2 3" key="1">
    <citation type="submission" date="2024-04" db="EMBL/GenBank/DDBJ databases">
        <title>Tritrichomonas musculus Genome.</title>
        <authorList>
            <person name="Alves-Ferreira E."/>
            <person name="Grigg M."/>
            <person name="Lorenzi H."/>
            <person name="Galac M."/>
        </authorList>
    </citation>
    <scope>NUCLEOTIDE SEQUENCE [LARGE SCALE GENOMIC DNA]</scope>
    <source>
        <strain evidence="2 3">EAF2021</strain>
    </source>
</reference>
<dbReference type="Gene3D" id="1.10.510.10">
    <property type="entry name" value="Transferase(Phosphotransferase) domain 1"/>
    <property type="match status" value="1"/>
</dbReference>
<dbReference type="InterPro" id="IPR011990">
    <property type="entry name" value="TPR-like_helical_dom_sf"/>
</dbReference>
<dbReference type="InterPro" id="IPR011009">
    <property type="entry name" value="Kinase-like_dom_sf"/>
</dbReference>
<dbReference type="Pfam" id="PF08238">
    <property type="entry name" value="Sel1"/>
    <property type="match status" value="2"/>
</dbReference>
<dbReference type="EMBL" id="JAPFFF010000008">
    <property type="protein sequence ID" value="KAK8884217.1"/>
    <property type="molecule type" value="Genomic_DNA"/>
</dbReference>
<evidence type="ECO:0000256" key="1">
    <source>
        <dbReference type="ARBA" id="ARBA00038101"/>
    </source>
</evidence>
<dbReference type="SMART" id="SM00671">
    <property type="entry name" value="SEL1"/>
    <property type="match status" value="2"/>
</dbReference>
<comment type="similarity">
    <text evidence="1">Belongs to the sel-1 family.</text>
</comment>
<dbReference type="PANTHER" id="PTHR11102">
    <property type="entry name" value="SEL-1-LIKE PROTEIN"/>
    <property type="match status" value="1"/>
</dbReference>
<sequence length="165" mass="18673">MRVLNGERPFIDSSIPDAYRDLIQNCWSQKASERPTLDEIVRNLKSNPGFITDLVDEGEHNNCIYSIGDYERLSRSFDSTAESRWNNCLKHCNGKGVPVYMREASRYCKLAADKGRIDAMLAYGNMLREGRGVTANDREACNYYTMAADKGQVDAMLANGNMLRE</sequence>
<dbReference type="PANTHER" id="PTHR11102:SF160">
    <property type="entry name" value="ERAD-ASSOCIATED E3 UBIQUITIN-PROTEIN LIGASE COMPONENT HRD3"/>
    <property type="match status" value="1"/>
</dbReference>